<evidence type="ECO:0000256" key="2">
    <source>
        <dbReference type="ARBA" id="ARBA00004984"/>
    </source>
</evidence>
<evidence type="ECO:0000256" key="1">
    <source>
        <dbReference type="ARBA" id="ARBA00001947"/>
    </source>
</evidence>
<sequence>MTVANILKKTGLRTIFHGTFIHTPKLGELEILPKTSIGVDLNGKIKFIERETTAQQSITKHGKLWIDAKIVETSKSTSFFFPGFFDTHIHAPQFPNNGIFGNSTLLDWLTTYTFPLEASLSDTERAKLVYQKCIERTLSHGTTSASYYATIHVEATKVLADLALKLGQRALIGRVCMDQNTPDYYRHNSVQEAYDSDMAVINYISEIDTANEFIAPIITPRFAPACSMEVMKMQSKLAKDHNLHIQTHISENPAEINWVSKLFPESENYADVYRQAGLLTKKTILAHAIHLTQKEKDVIKEHQCGISHCPISNSSITSGECHVKDLLRQNIKVGLGSDVSGGFAPSIL</sequence>
<dbReference type="Gene3D" id="2.30.40.10">
    <property type="entry name" value="Urease, subunit C, domain 1"/>
    <property type="match status" value="1"/>
</dbReference>
<dbReference type="Gene3D" id="3.20.20.140">
    <property type="entry name" value="Metal-dependent hydrolases"/>
    <property type="match status" value="1"/>
</dbReference>
<dbReference type="EC" id="3.5.4.3" evidence="4"/>
<proteinExistence type="inferred from homology"/>
<dbReference type="GO" id="GO:0008892">
    <property type="term" value="F:guanine deaminase activity"/>
    <property type="evidence" value="ECO:0007669"/>
    <property type="project" value="UniProtKB-EC"/>
</dbReference>
<gene>
    <name evidence="13" type="ORF">NADFUDRAFT_45114</name>
</gene>
<dbReference type="GO" id="GO:0006147">
    <property type="term" value="P:guanine catabolic process"/>
    <property type="evidence" value="ECO:0007669"/>
    <property type="project" value="EnsemblFungi"/>
</dbReference>
<dbReference type="InterPro" id="IPR051607">
    <property type="entry name" value="Metallo-dep_hydrolases"/>
</dbReference>
<dbReference type="PANTHER" id="PTHR11271">
    <property type="entry name" value="GUANINE DEAMINASE"/>
    <property type="match status" value="1"/>
</dbReference>
<organism evidence="13 14">
    <name type="scientific">Nadsonia fulvescens var. elongata DSM 6958</name>
    <dbReference type="NCBI Taxonomy" id="857566"/>
    <lineage>
        <taxon>Eukaryota</taxon>
        <taxon>Fungi</taxon>
        <taxon>Dikarya</taxon>
        <taxon>Ascomycota</taxon>
        <taxon>Saccharomycotina</taxon>
        <taxon>Dipodascomycetes</taxon>
        <taxon>Dipodascales</taxon>
        <taxon>Dipodascales incertae sedis</taxon>
        <taxon>Nadsonia</taxon>
    </lineage>
</organism>
<dbReference type="PANTHER" id="PTHR11271:SF6">
    <property type="entry name" value="GUANINE DEAMINASE"/>
    <property type="match status" value="1"/>
</dbReference>
<evidence type="ECO:0000256" key="11">
    <source>
        <dbReference type="ARBA" id="ARBA00083147"/>
    </source>
</evidence>
<reference evidence="13 14" key="1">
    <citation type="journal article" date="2016" name="Proc. Natl. Acad. Sci. U.S.A.">
        <title>Comparative genomics of biotechnologically important yeasts.</title>
        <authorList>
            <person name="Riley R."/>
            <person name="Haridas S."/>
            <person name="Wolfe K.H."/>
            <person name="Lopes M.R."/>
            <person name="Hittinger C.T."/>
            <person name="Goeker M."/>
            <person name="Salamov A.A."/>
            <person name="Wisecaver J.H."/>
            <person name="Long T.M."/>
            <person name="Calvey C.H."/>
            <person name="Aerts A.L."/>
            <person name="Barry K.W."/>
            <person name="Choi C."/>
            <person name="Clum A."/>
            <person name="Coughlan A.Y."/>
            <person name="Deshpande S."/>
            <person name="Douglass A.P."/>
            <person name="Hanson S.J."/>
            <person name="Klenk H.-P."/>
            <person name="LaButti K.M."/>
            <person name="Lapidus A."/>
            <person name="Lindquist E.A."/>
            <person name="Lipzen A.M."/>
            <person name="Meier-Kolthoff J.P."/>
            <person name="Ohm R.A."/>
            <person name="Otillar R.P."/>
            <person name="Pangilinan J.L."/>
            <person name="Peng Y."/>
            <person name="Rokas A."/>
            <person name="Rosa C.A."/>
            <person name="Scheuner C."/>
            <person name="Sibirny A.A."/>
            <person name="Slot J.C."/>
            <person name="Stielow J.B."/>
            <person name="Sun H."/>
            <person name="Kurtzman C.P."/>
            <person name="Blackwell M."/>
            <person name="Grigoriev I.V."/>
            <person name="Jeffries T.W."/>
        </authorList>
    </citation>
    <scope>NUCLEOTIDE SEQUENCE [LARGE SCALE GENOMIC DNA]</scope>
    <source>
        <strain evidence="13 14">DSM 6958</strain>
    </source>
</reference>
<dbReference type="GO" id="GO:0005829">
    <property type="term" value="C:cytosol"/>
    <property type="evidence" value="ECO:0007669"/>
    <property type="project" value="TreeGrafter"/>
</dbReference>
<dbReference type="InterPro" id="IPR011059">
    <property type="entry name" value="Metal-dep_hydrolase_composite"/>
</dbReference>
<dbReference type="EMBL" id="KV454406">
    <property type="protein sequence ID" value="ODQ68603.1"/>
    <property type="molecule type" value="Genomic_DNA"/>
</dbReference>
<dbReference type="Pfam" id="PF01979">
    <property type="entry name" value="Amidohydro_1"/>
    <property type="match status" value="1"/>
</dbReference>
<dbReference type="SUPFAM" id="SSF51556">
    <property type="entry name" value="Metallo-dependent hydrolases"/>
    <property type="match status" value="1"/>
</dbReference>
<evidence type="ECO:0000256" key="3">
    <source>
        <dbReference type="ARBA" id="ARBA00006745"/>
    </source>
</evidence>
<evidence type="ECO:0000313" key="13">
    <source>
        <dbReference type="EMBL" id="ODQ68603.1"/>
    </source>
</evidence>
<evidence type="ECO:0000256" key="9">
    <source>
        <dbReference type="ARBA" id="ARBA00056079"/>
    </source>
</evidence>
<dbReference type="FunFam" id="3.20.20.140:FF:000022">
    <property type="entry name" value="Guanine deaminase"/>
    <property type="match status" value="1"/>
</dbReference>
<evidence type="ECO:0000256" key="5">
    <source>
        <dbReference type="ARBA" id="ARBA00022723"/>
    </source>
</evidence>
<dbReference type="OrthoDB" id="194468at2759"/>
<keyword evidence="14" id="KW-1185">Reference proteome</keyword>
<feature type="non-terminal residue" evidence="13">
    <location>
        <position position="348"/>
    </location>
</feature>
<comment type="catalytic activity">
    <reaction evidence="8">
        <text>guanine + H2O + H(+) = xanthine + NH4(+)</text>
        <dbReference type="Rhea" id="RHEA:14665"/>
        <dbReference type="ChEBI" id="CHEBI:15377"/>
        <dbReference type="ChEBI" id="CHEBI:15378"/>
        <dbReference type="ChEBI" id="CHEBI:16235"/>
        <dbReference type="ChEBI" id="CHEBI:17712"/>
        <dbReference type="ChEBI" id="CHEBI:28938"/>
        <dbReference type="EC" id="3.5.4.3"/>
    </reaction>
</comment>
<evidence type="ECO:0000256" key="6">
    <source>
        <dbReference type="ARBA" id="ARBA00022801"/>
    </source>
</evidence>
<comment type="cofactor">
    <cofactor evidence="1">
        <name>Zn(2+)</name>
        <dbReference type="ChEBI" id="CHEBI:29105"/>
    </cofactor>
</comment>
<evidence type="ECO:0000256" key="4">
    <source>
        <dbReference type="ARBA" id="ARBA00012781"/>
    </source>
</evidence>
<evidence type="ECO:0000256" key="10">
    <source>
        <dbReference type="ARBA" id="ARBA00069860"/>
    </source>
</evidence>
<accession>A0A1E3PT60</accession>
<evidence type="ECO:0000259" key="12">
    <source>
        <dbReference type="Pfam" id="PF01979"/>
    </source>
</evidence>
<name>A0A1E3PT60_9ASCO</name>
<evidence type="ECO:0000313" key="14">
    <source>
        <dbReference type="Proteomes" id="UP000095009"/>
    </source>
</evidence>
<keyword evidence="7" id="KW-0862">Zinc</keyword>
<comment type="function">
    <text evidence="9">Catalyzes the hydrolytic deamination of guanine, producing xanthine and ammonia.</text>
</comment>
<evidence type="ECO:0000256" key="7">
    <source>
        <dbReference type="ARBA" id="ARBA00022833"/>
    </source>
</evidence>
<feature type="domain" description="Amidohydrolase-related" evidence="12">
    <location>
        <begin position="81"/>
        <end position="344"/>
    </location>
</feature>
<comment type="pathway">
    <text evidence="2">Purine metabolism; guanine degradation; xanthine from guanine: step 1/1.</text>
</comment>
<evidence type="ECO:0000256" key="8">
    <source>
        <dbReference type="ARBA" id="ARBA00051148"/>
    </source>
</evidence>
<dbReference type="Proteomes" id="UP000095009">
    <property type="component" value="Unassembled WGS sequence"/>
</dbReference>
<dbReference type="InterPro" id="IPR006680">
    <property type="entry name" value="Amidohydro-rel"/>
</dbReference>
<protein>
    <recommendedName>
        <fullName evidence="10">Probable guanine deaminase</fullName>
        <ecNumber evidence="4">3.5.4.3</ecNumber>
    </recommendedName>
    <alternativeName>
        <fullName evidence="11">Guanine aminohydrolase</fullName>
    </alternativeName>
</protein>
<comment type="similarity">
    <text evidence="3">Belongs to the metallo-dependent hydrolases superfamily. ATZ/TRZ family.</text>
</comment>
<dbReference type="STRING" id="857566.A0A1E3PT60"/>
<dbReference type="GO" id="GO:0008270">
    <property type="term" value="F:zinc ion binding"/>
    <property type="evidence" value="ECO:0007669"/>
    <property type="project" value="TreeGrafter"/>
</dbReference>
<keyword evidence="5" id="KW-0479">Metal-binding</keyword>
<dbReference type="AlphaFoldDB" id="A0A1E3PT60"/>
<keyword evidence="6 13" id="KW-0378">Hydrolase</keyword>
<dbReference type="InterPro" id="IPR032466">
    <property type="entry name" value="Metal_Hydrolase"/>
</dbReference>